<dbReference type="SMART" id="SM00065">
    <property type="entry name" value="GAF"/>
    <property type="match status" value="1"/>
</dbReference>
<dbReference type="AlphaFoldDB" id="A0AAV3UCD1"/>
<name>A0AAV3UCD1_9EURY</name>
<dbReference type="InterPro" id="IPR013656">
    <property type="entry name" value="PAS_4"/>
</dbReference>
<dbReference type="SUPFAM" id="SSF55781">
    <property type="entry name" value="GAF domain-like"/>
    <property type="match status" value="1"/>
</dbReference>
<dbReference type="PANTHER" id="PTHR34236:SF1">
    <property type="entry name" value="DIMETHYL SULFOXIDE REDUCTASE TRANSCRIPTIONAL ACTIVATOR"/>
    <property type="match status" value="1"/>
</dbReference>
<feature type="domain" description="PAS" evidence="4">
    <location>
        <begin position="135"/>
        <end position="183"/>
    </location>
</feature>
<evidence type="ECO:0000313" key="5">
    <source>
        <dbReference type="EMBL" id="GAA5042779.1"/>
    </source>
</evidence>
<evidence type="ECO:0000256" key="3">
    <source>
        <dbReference type="SAM" id="Coils"/>
    </source>
</evidence>
<dbReference type="Pfam" id="PF08448">
    <property type="entry name" value="PAS_4"/>
    <property type="match status" value="1"/>
</dbReference>
<dbReference type="Pfam" id="PF04967">
    <property type="entry name" value="HTH_10"/>
    <property type="match status" value="1"/>
</dbReference>
<dbReference type="Gene3D" id="3.30.450.40">
    <property type="match status" value="2"/>
</dbReference>
<dbReference type="InterPro" id="IPR035965">
    <property type="entry name" value="PAS-like_dom_sf"/>
</dbReference>
<dbReference type="EMBL" id="BAABKX010000001">
    <property type="protein sequence ID" value="GAA5042779.1"/>
    <property type="molecule type" value="Genomic_DNA"/>
</dbReference>
<keyword evidence="3" id="KW-0175">Coiled coil</keyword>
<accession>A0AAV3UCD1</accession>
<dbReference type="PROSITE" id="PS50112">
    <property type="entry name" value="PAS"/>
    <property type="match status" value="1"/>
</dbReference>
<protein>
    <submittedName>
        <fullName evidence="5">Bacterio-opsin activator domain-containing protein</fullName>
    </submittedName>
</protein>
<feature type="coiled-coil region" evidence="3">
    <location>
        <begin position="385"/>
        <end position="425"/>
    </location>
</feature>
<dbReference type="Pfam" id="PF13185">
    <property type="entry name" value="GAF_2"/>
    <property type="match status" value="1"/>
</dbReference>
<dbReference type="InterPro" id="IPR031803">
    <property type="entry name" value="BAT_GAF/HTH-assoc"/>
</dbReference>
<keyword evidence="1" id="KW-0805">Transcription regulation</keyword>
<keyword evidence="2" id="KW-0804">Transcription</keyword>
<dbReference type="InterPro" id="IPR029016">
    <property type="entry name" value="GAF-like_dom_sf"/>
</dbReference>
<dbReference type="GeneID" id="68615344"/>
<evidence type="ECO:0000313" key="6">
    <source>
        <dbReference type="Proteomes" id="UP001501729"/>
    </source>
</evidence>
<dbReference type="InterPro" id="IPR007050">
    <property type="entry name" value="HTH_bacterioopsin"/>
</dbReference>
<organism evidence="5 6">
    <name type="scientific">Haladaptatus pallidirubidus</name>
    <dbReference type="NCBI Taxonomy" id="1008152"/>
    <lineage>
        <taxon>Archaea</taxon>
        <taxon>Methanobacteriati</taxon>
        <taxon>Methanobacteriota</taxon>
        <taxon>Stenosarchaea group</taxon>
        <taxon>Halobacteria</taxon>
        <taxon>Halobacteriales</taxon>
        <taxon>Haladaptataceae</taxon>
        <taxon>Haladaptatus</taxon>
    </lineage>
</organism>
<dbReference type="Gene3D" id="3.30.450.20">
    <property type="entry name" value="PAS domain"/>
    <property type="match status" value="2"/>
</dbReference>
<gene>
    <name evidence="5" type="ORF">GCM10025751_06530</name>
</gene>
<proteinExistence type="predicted"/>
<evidence type="ECO:0000259" key="4">
    <source>
        <dbReference type="PROSITE" id="PS50112"/>
    </source>
</evidence>
<keyword evidence="6" id="KW-1185">Reference proteome</keyword>
<dbReference type="Proteomes" id="UP001501729">
    <property type="component" value="Unassembled WGS sequence"/>
</dbReference>
<reference evidence="5 6" key="1">
    <citation type="journal article" date="2019" name="Int. J. Syst. Evol. Microbiol.">
        <title>The Global Catalogue of Microorganisms (GCM) 10K type strain sequencing project: providing services to taxonomists for standard genome sequencing and annotation.</title>
        <authorList>
            <consortium name="The Broad Institute Genomics Platform"/>
            <consortium name="The Broad Institute Genome Sequencing Center for Infectious Disease"/>
            <person name="Wu L."/>
            <person name="Ma J."/>
        </authorList>
    </citation>
    <scope>NUCLEOTIDE SEQUENCE [LARGE SCALE GENOMIC DNA]</scope>
    <source>
        <strain evidence="5 6">JCM 17504</strain>
    </source>
</reference>
<dbReference type="NCBIfam" id="TIGR00229">
    <property type="entry name" value="sensory_box"/>
    <property type="match status" value="1"/>
</dbReference>
<dbReference type="Pfam" id="PF15915">
    <property type="entry name" value="BAT"/>
    <property type="match status" value="1"/>
</dbReference>
<evidence type="ECO:0000256" key="2">
    <source>
        <dbReference type="ARBA" id="ARBA00023163"/>
    </source>
</evidence>
<sequence length="797" mass="87890">MGKREDTVSHIDIDRLALDTLPVNVAVLDERGVVVATNRTWEEFGRENGLSTTTLGSSYLDVCDSAVEPTANEAAKGIREILAGERSKLSLEYPCHSPTERRWFLLSATGTKTGDKPYVVVAHLNITNRKERELQVERYQTIVQNVPLVLFVFDKDGTFTLSEGRGLAGLGLAEDEVVGESVFDRYGEFPDIVVDCNRALSGERVHSKARVGDRSFEVVYQPVVDDFGSVQRVVGVAIDVTKRERHEQVLAALSDLTRVLLETETTDEVCEIAVDGAEGVLDLPKTLIALYDETERALRIRAGEYRNGTGIDDSNANELLDVESRDGPAWQSFIENEPKFEEGIAVLPLGNHGVFVTKAEDESALDIAELCSAAVESALGRANRERTLREQEATLRRQNAALERLNELNEGIRRIDRALVEARSRDEIERAVCTRLASGGPYRFAWVGENDPGPKAVVPRESAGIGRGFLDAISVSPDDVASTDLTGIAVRTGRAQVVQDVLRDPPSEQWRREALKRGYRSACALPLRYEDAVYGVLTVYSDRRGTFDELERAVLDDVSQTVAFAINAVESKKALVGGDVIELQFDVIDSSIVFISIKRETGGSVEFMGVVSEPNGGVKTFFTVRDATVEEVQAVASRSLEIIDIEHVSDRNSTALFSATLTDSSFIGTLLDHGAVPETFLVDDLPARVVARLPANADIRTFVEVLQRRFPGIELRSRRQRERAVTTGNFDVALTETLTNRQRETLETAYYSGFFDSPRKSTGEEVGRSLGISQPTFQHHLRAAERKLLSQLLESSV</sequence>
<evidence type="ECO:0000256" key="1">
    <source>
        <dbReference type="ARBA" id="ARBA00023015"/>
    </source>
</evidence>
<dbReference type="InterPro" id="IPR003018">
    <property type="entry name" value="GAF"/>
</dbReference>
<dbReference type="SUPFAM" id="SSF55785">
    <property type="entry name" value="PYP-like sensor domain (PAS domain)"/>
    <property type="match status" value="1"/>
</dbReference>
<dbReference type="PANTHER" id="PTHR34236">
    <property type="entry name" value="DIMETHYL SULFOXIDE REDUCTASE TRANSCRIPTIONAL ACTIVATOR"/>
    <property type="match status" value="1"/>
</dbReference>
<dbReference type="RefSeq" id="WP_227775450.1">
    <property type="nucleotide sequence ID" value="NZ_BAABKX010000001.1"/>
</dbReference>
<comment type="caution">
    <text evidence="5">The sequence shown here is derived from an EMBL/GenBank/DDBJ whole genome shotgun (WGS) entry which is preliminary data.</text>
</comment>
<dbReference type="InterPro" id="IPR000014">
    <property type="entry name" value="PAS"/>
</dbReference>